<reference evidence="2" key="1">
    <citation type="journal article" date="2019" name="Int. J. Syst. Evol. Microbiol.">
        <title>The Global Catalogue of Microorganisms (GCM) 10K type strain sequencing project: providing services to taxonomists for standard genome sequencing and annotation.</title>
        <authorList>
            <consortium name="The Broad Institute Genomics Platform"/>
            <consortium name="The Broad Institute Genome Sequencing Center for Infectious Disease"/>
            <person name="Wu L."/>
            <person name="Ma J."/>
        </authorList>
    </citation>
    <scope>NUCLEOTIDE SEQUENCE [LARGE SCALE GENOMIC DNA]</scope>
    <source>
        <strain evidence="2">JCM 17714</strain>
    </source>
</reference>
<protein>
    <submittedName>
        <fullName evidence="1">Uncharacterized protein</fullName>
    </submittedName>
</protein>
<dbReference type="Proteomes" id="UP001501699">
    <property type="component" value="Unassembled WGS sequence"/>
</dbReference>
<evidence type="ECO:0000313" key="1">
    <source>
        <dbReference type="EMBL" id="GAA4664854.1"/>
    </source>
</evidence>
<evidence type="ECO:0000313" key="2">
    <source>
        <dbReference type="Proteomes" id="UP001501699"/>
    </source>
</evidence>
<comment type="caution">
    <text evidence="1">The sequence shown here is derived from an EMBL/GenBank/DDBJ whole genome shotgun (WGS) entry which is preliminary data.</text>
</comment>
<proteinExistence type="predicted"/>
<gene>
    <name evidence="1" type="ORF">GCM10023262_12050</name>
</gene>
<accession>A0ABP8VLP5</accession>
<dbReference type="EMBL" id="BAABJA010000008">
    <property type="protein sequence ID" value="GAA4664854.1"/>
    <property type="molecule type" value="Genomic_DNA"/>
</dbReference>
<sequence>MKLSLRGANSRLISKAENSARVLFLIKTSILKNRCLDTVFDLKYSNYSFAKNQ</sequence>
<dbReference type="RefSeq" id="WP_345119238.1">
    <property type="nucleotide sequence ID" value="NZ_BAABJA010000008.1"/>
</dbReference>
<name>A0ABP8VLP5_9HYPH</name>
<keyword evidence="2" id="KW-1185">Reference proteome</keyword>
<organism evidence="1 2">
    <name type="scientific">Bartonella pachyuromydis</name>
    <dbReference type="NCBI Taxonomy" id="931097"/>
    <lineage>
        <taxon>Bacteria</taxon>
        <taxon>Pseudomonadati</taxon>
        <taxon>Pseudomonadota</taxon>
        <taxon>Alphaproteobacteria</taxon>
        <taxon>Hyphomicrobiales</taxon>
        <taxon>Bartonellaceae</taxon>
        <taxon>Bartonella</taxon>
    </lineage>
</organism>